<feature type="region of interest" description="Disordered" evidence="1">
    <location>
        <begin position="1"/>
        <end position="23"/>
    </location>
</feature>
<evidence type="ECO:0000313" key="2">
    <source>
        <dbReference type="EMBL" id="PAB60744.1"/>
    </source>
</evidence>
<protein>
    <submittedName>
        <fullName evidence="2">Uncharacterized protein</fullName>
    </submittedName>
</protein>
<sequence>MDKKKMQAMMKAMKNAQPDDDQMEMLNDLSDKYKDKSEEEIMKELKKVKNSMMKNTNKYKKQMKAIEELKGFLDDEQRKKLEKVMKYLKD</sequence>
<dbReference type="OrthoDB" id="1955093at2"/>
<dbReference type="EMBL" id="NIBG01000002">
    <property type="protein sequence ID" value="PAB60744.1"/>
    <property type="molecule type" value="Genomic_DNA"/>
</dbReference>
<accession>A0A267MMB1</accession>
<comment type="caution">
    <text evidence="2">The sequence shown here is derived from an EMBL/GenBank/DDBJ whole genome shotgun (WGS) entry which is preliminary data.</text>
</comment>
<organism evidence="2 3">
    <name type="scientific">Anaeromicrobium sediminis</name>
    <dbReference type="NCBI Taxonomy" id="1478221"/>
    <lineage>
        <taxon>Bacteria</taxon>
        <taxon>Bacillati</taxon>
        <taxon>Bacillota</taxon>
        <taxon>Clostridia</taxon>
        <taxon>Peptostreptococcales</taxon>
        <taxon>Thermotaleaceae</taxon>
        <taxon>Anaeromicrobium</taxon>
    </lineage>
</organism>
<proteinExistence type="predicted"/>
<reference evidence="2 3" key="1">
    <citation type="submission" date="2017-06" db="EMBL/GenBank/DDBJ databases">
        <title>Draft genome sequence of anaerobic fermentative bacterium Anaeromicrobium sediminis DY2726D isolated from West Pacific Ocean sediments.</title>
        <authorList>
            <person name="Zeng X."/>
        </authorList>
    </citation>
    <scope>NUCLEOTIDE SEQUENCE [LARGE SCALE GENOMIC DNA]</scope>
    <source>
        <strain evidence="2 3">DY2726D</strain>
    </source>
</reference>
<name>A0A267MMB1_9FIRM</name>
<dbReference type="RefSeq" id="WP_095131271.1">
    <property type="nucleotide sequence ID" value="NZ_NIBG01000002.1"/>
</dbReference>
<dbReference type="Proteomes" id="UP000216024">
    <property type="component" value="Unassembled WGS sequence"/>
</dbReference>
<evidence type="ECO:0000313" key="3">
    <source>
        <dbReference type="Proteomes" id="UP000216024"/>
    </source>
</evidence>
<gene>
    <name evidence="2" type="ORF">CCE28_04190</name>
</gene>
<evidence type="ECO:0000256" key="1">
    <source>
        <dbReference type="SAM" id="MobiDB-lite"/>
    </source>
</evidence>
<dbReference type="AlphaFoldDB" id="A0A267MMB1"/>
<keyword evidence="3" id="KW-1185">Reference proteome</keyword>